<name>A0A1X0RCH3_RHIZD</name>
<dbReference type="GO" id="GO:0000781">
    <property type="term" value="C:chromosome, telomeric region"/>
    <property type="evidence" value="ECO:0007669"/>
    <property type="project" value="UniProtKB-SubCell"/>
</dbReference>
<feature type="region of interest" description="Disordered" evidence="16">
    <location>
        <begin position="63"/>
        <end position="218"/>
    </location>
</feature>
<evidence type="ECO:0000256" key="6">
    <source>
        <dbReference type="ARBA" id="ARBA00022454"/>
    </source>
</evidence>
<sequence>MSSTEKNDAKKLKSKYTSQLSMLKELFTDWTEEDLLFTLQDTDGDLELAIDRISIGHANQWDEVKTKKSKKEAQAVPTTTAAATNTTTATTTTATTNVNNGTNRSIQESASHKPRSMSKQQQQRSSIGRKPLVPWQTTTMKKSTLDQWSTPVSHDPLKAPSSNKKPNSAPKTWASLLQESNPEPVTEDKTVNNNKQQEQPRSWLMNDNKEKSTTKDDLSTHLSKLKLNEERTEIKQSSVLDDLFNSVKPQTEKTSSLFNSLDYSIYGGLDQQYRSNTMNYYDNRSTTINPVITAATPIHPVITPATTINPVIPAATTINPIATTTTPPATVSGSSSLWSDKLEANNLFYDQPLPQQQQPMYSNASHFGYYMPAPAVTKYNQIYLEQQQQQQQQPPPSFLANYSYYDFYSAEKKPQQQQQQQPQQQQQSTQYFSMPMYPYNQQQQYWSQ</sequence>
<dbReference type="GO" id="GO:0043130">
    <property type="term" value="F:ubiquitin binding"/>
    <property type="evidence" value="ECO:0007669"/>
    <property type="project" value="InterPro"/>
</dbReference>
<dbReference type="Pfam" id="PF02845">
    <property type="entry name" value="CUE"/>
    <property type="match status" value="1"/>
</dbReference>
<evidence type="ECO:0000256" key="4">
    <source>
        <dbReference type="ARBA" id="ARBA00005491"/>
    </source>
</evidence>
<dbReference type="PANTHER" id="PTHR16308:SF13">
    <property type="entry name" value="PROTEIN LINGERER"/>
    <property type="match status" value="1"/>
</dbReference>
<feature type="region of interest" description="Disordered" evidence="16">
    <location>
        <begin position="411"/>
        <end position="433"/>
    </location>
</feature>
<dbReference type="InterPro" id="IPR003892">
    <property type="entry name" value="CUE"/>
</dbReference>
<dbReference type="EMBL" id="KV921872">
    <property type="protein sequence ID" value="ORE09750.1"/>
    <property type="molecule type" value="Genomic_DNA"/>
</dbReference>
<dbReference type="OrthoDB" id="5396806at2759"/>
<keyword evidence="7" id="KW-0963">Cytoplasm</keyword>
<keyword evidence="13" id="KW-0238">DNA-binding</keyword>
<evidence type="ECO:0000256" key="10">
    <source>
        <dbReference type="ARBA" id="ARBA00022786"/>
    </source>
</evidence>
<feature type="compositionally biased region" description="Polar residues" evidence="16">
    <location>
        <begin position="135"/>
        <end position="152"/>
    </location>
</feature>
<keyword evidence="14" id="KW-0234">DNA repair</keyword>
<dbReference type="InterPro" id="IPR041803">
    <property type="entry name" value="DEF1_CUE"/>
</dbReference>
<dbReference type="GO" id="GO:0005737">
    <property type="term" value="C:cytoplasm"/>
    <property type="evidence" value="ECO:0007669"/>
    <property type="project" value="UniProtKB-SubCell"/>
</dbReference>
<feature type="domain" description="CUE" evidence="17">
    <location>
        <begin position="16"/>
        <end position="53"/>
    </location>
</feature>
<evidence type="ECO:0000256" key="16">
    <source>
        <dbReference type="SAM" id="MobiDB-lite"/>
    </source>
</evidence>
<feature type="compositionally biased region" description="Polar residues" evidence="16">
    <location>
        <begin position="160"/>
        <end position="183"/>
    </location>
</feature>
<comment type="similarity">
    <text evidence="4">Belongs to the DEF1 family.</text>
</comment>
<dbReference type="PANTHER" id="PTHR16308">
    <property type="entry name" value="UBIQUITIN ASSOCIATED PROTEIN 2-LIKE/LINGERER"/>
    <property type="match status" value="1"/>
</dbReference>
<evidence type="ECO:0000313" key="18">
    <source>
        <dbReference type="EMBL" id="ORE09750.1"/>
    </source>
</evidence>
<organism evidence="18">
    <name type="scientific">Rhizopus microsporus var. microsporus</name>
    <dbReference type="NCBI Taxonomy" id="86635"/>
    <lineage>
        <taxon>Eukaryota</taxon>
        <taxon>Fungi</taxon>
        <taxon>Fungi incertae sedis</taxon>
        <taxon>Mucoromycota</taxon>
        <taxon>Mucoromycotina</taxon>
        <taxon>Mucoromycetes</taxon>
        <taxon>Mucorales</taxon>
        <taxon>Mucorineae</taxon>
        <taxon>Rhizopodaceae</taxon>
        <taxon>Rhizopus</taxon>
    </lineage>
</organism>
<evidence type="ECO:0000256" key="15">
    <source>
        <dbReference type="ARBA" id="ARBA00023242"/>
    </source>
</evidence>
<keyword evidence="11" id="KW-0832">Ubl conjugation</keyword>
<proteinExistence type="inferred from homology"/>
<evidence type="ECO:0000256" key="11">
    <source>
        <dbReference type="ARBA" id="ARBA00022843"/>
    </source>
</evidence>
<keyword evidence="6" id="KW-0158">Chromosome</keyword>
<gene>
    <name evidence="18" type="ORF">BCV72DRAFT_260548</name>
</gene>
<dbReference type="AlphaFoldDB" id="A0A1X0RCH3"/>
<evidence type="ECO:0000256" key="5">
    <source>
        <dbReference type="ARBA" id="ARBA00020536"/>
    </source>
</evidence>
<accession>A0A1X0RCH3</accession>
<dbReference type="VEuPathDB" id="FungiDB:BCV72DRAFT_260548"/>
<keyword evidence="15" id="KW-0539">Nucleus</keyword>
<feature type="compositionally biased region" description="Polar residues" evidence="16">
    <location>
        <begin position="191"/>
        <end position="200"/>
    </location>
</feature>
<evidence type="ECO:0000256" key="1">
    <source>
        <dbReference type="ARBA" id="ARBA00004123"/>
    </source>
</evidence>
<protein>
    <recommendedName>
        <fullName evidence="5">RNA polymerase II degradation factor 1</fullName>
    </recommendedName>
</protein>
<feature type="compositionally biased region" description="Low complexity" evidence="16">
    <location>
        <begin position="78"/>
        <end position="103"/>
    </location>
</feature>
<dbReference type="Proteomes" id="UP000242414">
    <property type="component" value="Unassembled WGS sequence"/>
</dbReference>
<reference evidence="18" key="1">
    <citation type="journal article" date="2016" name="Proc. Natl. Acad. Sci. U.S.A.">
        <title>Lipid metabolic changes in an early divergent fungus govern the establishment of a mutualistic symbiosis with endobacteria.</title>
        <authorList>
            <person name="Lastovetsky O.A."/>
            <person name="Gaspar M.L."/>
            <person name="Mondo S.J."/>
            <person name="LaButti K.M."/>
            <person name="Sandor L."/>
            <person name="Grigoriev I.V."/>
            <person name="Henry S.A."/>
            <person name="Pawlowska T.E."/>
        </authorList>
    </citation>
    <scope>NUCLEOTIDE SEQUENCE [LARGE SCALE GENOMIC DNA]</scope>
    <source>
        <strain evidence="18">ATCC 52814</strain>
    </source>
</reference>
<evidence type="ECO:0000256" key="8">
    <source>
        <dbReference type="ARBA" id="ARBA00022553"/>
    </source>
</evidence>
<keyword evidence="8" id="KW-0597">Phosphoprotein</keyword>
<feature type="compositionally biased region" description="Low complexity" evidence="16">
    <location>
        <begin position="415"/>
        <end position="427"/>
    </location>
</feature>
<dbReference type="InterPro" id="IPR051833">
    <property type="entry name" value="TC-DDR_regulator"/>
</dbReference>
<comment type="subcellular location">
    <subcellularLocation>
        <location evidence="3">Chromosome</location>
        <location evidence="3">Telomere</location>
    </subcellularLocation>
    <subcellularLocation>
        <location evidence="2">Cytoplasm</location>
    </subcellularLocation>
    <subcellularLocation>
        <location evidence="1">Nucleus</location>
    </subcellularLocation>
</comment>
<evidence type="ECO:0000256" key="9">
    <source>
        <dbReference type="ARBA" id="ARBA00022763"/>
    </source>
</evidence>
<keyword evidence="9" id="KW-0227">DNA damage</keyword>
<dbReference type="CDD" id="cd14368">
    <property type="entry name" value="CUE_DEF1_like"/>
    <property type="match status" value="1"/>
</dbReference>
<evidence type="ECO:0000256" key="7">
    <source>
        <dbReference type="ARBA" id="ARBA00022490"/>
    </source>
</evidence>
<dbReference type="GO" id="GO:0006281">
    <property type="term" value="P:DNA repair"/>
    <property type="evidence" value="ECO:0007669"/>
    <property type="project" value="UniProtKB-KW"/>
</dbReference>
<evidence type="ECO:0000256" key="13">
    <source>
        <dbReference type="ARBA" id="ARBA00023125"/>
    </source>
</evidence>
<evidence type="ECO:0000256" key="2">
    <source>
        <dbReference type="ARBA" id="ARBA00004496"/>
    </source>
</evidence>
<keyword evidence="12" id="KW-0779">Telomere</keyword>
<evidence type="ECO:0000259" key="17">
    <source>
        <dbReference type="Pfam" id="PF02845"/>
    </source>
</evidence>
<feature type="compositionally biased region" description="Low complexity" evidence="16">
    <location>
        <begin position="117"/>
        <end position="126"/>
    </location>
</feature>
<evidence type="ECO:0000256" key="14">
    <source>
        <dbReference type="ARBA" id="ARBA00023204"/>
    </source>
</evidence>
<evidence type="ECO:0000256" key="3">
    <source>
        <dbReference type="ARBA" id="ARBA00004574"/>
    </source>
</evidence>
<evidence type="ECO:0000256" key="12">
    <source>
        <dbReference type="ARBA" id="ARBA00022895"/>
    </source>
</evidence>
<dbReference type="GO" id="GO:0003677">
    <property type="term" value="F:DNA binding"/>
    <property type="evidence" value="ECO:0007669"/>
    <property type="project" value="UniProtKB-KW"/>
</dbReference>
<keyword evidence="10" id="KW-0833">Ubl conjugation pathway</keyword>
<dbReference type="GO" id="GO:0005634">
    <property type="term" value="C:nucleus"/>
    <property type="evidence" value="ECO:0007669"/>
    <property type="project" value="UniProtKB-SubCell"/>
</dbReference>
<feature type="compositionally biased region" description="Basic and acidic residues" evidence="16">
    <location>
        <begin position="207"/>
        <end position="218"/>
    </location>
</feature>